<accession>A0ABZ0W5M4</accession>
<feature type="transmembrane region" description="Helical" evidence="6">
    <location>
        <begin position="31"/>
        <end position="53"/>
    </location>
</feature>
<feature type="transmembrane region" description="Helical" evidence="6">
    <location>
        <begin position="65"/>
        <end position="86"/>
    </location>
</feature>
<dbReference type="SUPFAM" id="SSF103481">
    <property type="entry name" value="Multidrug resistance efflux transporter EmrE"/>
    <property type="match status" value="1"/>
</dbReference>
<reference evidence="8 9" key="1">
    <citation type="submission" date="2023-12" db="EMBL/GenBank/DDBJ databases">
        <title>Genome sequencing and assembly of bacterial species from a model synthetic community.</title>
        <authorList>
            <person name="Hogle S.L."/>
        </authorList>
    </citation>
    <scope>NUCLEOTIDE SEQUENCE [LARGE SCALE GENOMIC DNA]</scope>
    <source>
        <strain evidence="8 9">HAMBI_3031</strain>
    </source>
</reference>
<dbReference type="PANTHER" id="PTHR42920:SF24">
    <property type="entry name" value="AROMATIC AMINO ACID EXPORTER YDDG"/>
    <property type="match status" value="1"/>
</dbReference>
<dbReference type="InterPro" id="IPR051258">
    <property type="entry name" value="Diverse_Substrate_Transporter"/>
</dbReference>
<gene>
    <name evidence="8" type="primary">yddG</name>
    <name evidence="8" type="ORF">U0035_19275</name>
</gene>
<proteinExistence type="predicted"/>
<keyword evidence="5 6" id="KW-0472">Membrane</keyword>
<organism evidence="8 9">
    <name type="scientific">Niabella yanshanensis</name>
    <dbReference type="NCBI Taxonomy" id="577386"/>
    <lineage>
        <taxon>Bacteria</taxon>
        <taxon>Pseudomonadati</taxon>
        <taxon>Bacteroidota</taxon>
        <taxon>Chitinophagia</taxon>
        <taxon>Chitinophagales</taxon>
        <taxon>Chitinophagaceae</taxon>
        <taxon>Niabella</taxon>
    </lineage>
</organism>
<feature type="transmembrane region" description="Helical" evidence="6">
    <location>
        <begin position="98"/>
        <end position="114"/>
    </location>
</feature>
<keyword evidence="3 6" id="KW-0812">Transmembrane</keyword>
<evidence type="ECO:0000259" key="7">
    <source>
        <dbReference type="Pfam" id="PF00892"/>
    </source>
</evidence>
<evidence type="ECO:0000256" key="4">
    <source>
        <dbReference type="ARBA" id="ARBA00022989"/>
    </source>
</evidence>
<dbReference type="EMBL" id="CP139960">
    <property type="protein sequence ID" value="WQD37812.1"/>
    <property type="molecule type" value="Genomic_DNA"/>
</dbReference>
<feature type="transmembrane region" description="Helical" evidence="6">
    <location>
        <begin position="7"/>
        <end position="25"/>
    </location>
</feature>
<dbReference type="Proteomes" id="UP001325680">
    <property type="component" value="Chromosome"/>
</dbReference>
<dbReference type="PANTHER" id="PTHR42920">
    <property type="entry name" value="OS03G0707200 PROTEIN-RELATED"/>
    <property type="match status" value="1"/>
</dbReference>
<keyword evidence="9" id="KW-1185">Reference proteome</keyword>
<feature type="transmembrane region" description="Helical" evidence="6">
    <location>
        <begin position="183"/>
        <end position="204"/>
    </location>
</feature>
<evidence type="ECO:0000313" key="8">
    <source>
        <dbReference type="EMBL" id="WQD37812.1"/>
    </source>
</evidence>
<evidence type="ECO:0000256" key="1">
    <source>
        <dbReference type="ARBA" id="ARBA00004651"/>
    </source>
</evidence>
<comment type="subcellular location">
    <subcellularLocation>
        <location evidence="1">Cell membrane</location>
        <topology evidence="1">Multi-pass membrane protein</topology>
    </subcellularLocation>
</comment>
<feature type="transmembrane region" description="Helical" evidence="6">
    <location>
        <begin position="244"/>
        <end position="267"/>
    </location>
</feature>
<dbReference type="NCBIfam" id="NF008676">
    <property type="entry name" value="PRK11689.1"/>
    <property type="match status" value="1"/>
</dbReference>
<dbReference type="InterPro" id="IPR037185">
    <property type="entry name" value="EmrE-like"/>
</dbReference>
<feature type="domain" description="EamA" evidence="7">
    <location>
        <begin position="160"/>
        <end position="287"/>
    </location>
</feature>
<name>A0ABZ0W5M4_9BACT</name>
<evidence type="ECO:0000256" key="6">
    <source>
        <dbReference type="SAM" id="Phobius"/>
    </source>
</evidence>
<feature type="domain" description="EamA" evidence="7">
    <location>
        <begin position="11"/>
        <end position="138"/>
    </location>
</feature>
<dbReference type="RefSeq" id="WP_114790574.1">
    <property type="nucleotide sequence ID" value="NZ_CP139960.1"/>
</dbReference>
<keyword evidence="4 6" id="KW-1133">Transmembrane helix</keyword>
<sequence length="308" mass="32851">MSQYTKTTAIGFCAVLLWSAIVGLIREVSHSFGATGGAALIYTVASLFLLLTVKWIPLKKFPKKYLVYGGLFMVSYELCLALSIGYSQNSKQAIEVGMVNYLWPSLTMVATIIFTKKKANWLIFPGIIIAMLGIIWVLGGEEGLNIGEMLSNIQTNPLSYGLAFLGAILWAAYCVVTVRMARGLNGVTLFFILVAVALWIKYIIIGDPAAMHFSASSVIYLVLAAGAMGFGYATWNVGILGGNVTVLTGASYFIPVLSAALSSVLLATPLGFSFWQGAMMVCAGSTLCWLATRVRSEAVPGPVSGGGH</sequence>
<keyword evidence="2" id="KW-1003">Cell membrane</keyword>
<evidence type="ECO:0000256" key="3">
    <source>
        <dbReference type="ARBA" id="ARBA00022692"/>
    </source>
</evidence>
<feature type="transmembrane region" description="Helical" evidence="6">
    <location>
        <begin position="121"/>
        <end position="138"/>
    </location>
</feature>
<dbReference type="InterPro" id="IPR000620">
    <property type="entry name" value="EamA_dom"/>
</dbReference>
<protein>
    <submittedName>
        <fullName evidence="8">Aromatic amino acid DMT transporter YddG</fullName>
    </submittedName>
</protein>
<dbReference type="Pfam" id="PF00892">
    <property type="entry name" value="EamA"/>
    <property type="match status" value="2"/>
</dbReference>
<feature type="transmembrane region" description="Helical" evidence="6">
    <location>
        <begin position="158"/>
        <end position="176"/>
    </location>
</feature>
<feature type="transmembrane region" description="Helical" evidence="6">
    <location>
        <begin position="210"/>
        <end position="232"/>
    </location>
</feature>
<evidence type="ECO:0000256" key="5">
    <source>
        <dbReference type="ARBA" id="ARBA00023136"/>
    </source>
</evidence>
<evidence type="ECO:0000313" key="9">
    <source>
        <dbReference type="Proteomes" id="UP001325680"/>
    </source>
</evidence>
<evidence type="ECO:0000256" key="2">
    <source>
        <dbReference type="ARBA" id="ARBA00022475"/>
    </source>
</evidence>